<evidence type="ECO:0000313" key="4">
    <source>
        <dbReference type="RefSeq" id="XP_020112523.1"/>
    </source>
</evidence>
<comment type="catalytic activity">
    <reaction evidence="1">
        <text>[protein]-peptidylproline (omega=180) = [protein]-peptidylproline (omega=0)</text>
        <dbReference type="Rhea" id="RHEA:16237"/>
        <dbReference type="Rhea" id="RHEA-COMP:10747"/>
        <dbReference type="Rhea" id="RHEA-COMP:10748"/>
        <dbReference type="ChEBI" id="CHEBI:83833"/>
        <dbReference type="ChEBI" id="CHEBI:83834"/>
        <dbReference type="EC" id="5.2.1.8"/>
    </reaction>
</comment>
<dbReference type="EC" id="5.2.1.8" evidence="1"/>
<keyword evidence="3" id="KW-1185">Reference proteome</keyword>
<dbReference type="SUPFAM" id="SSF54534">
    <property type="entry name" value="FKBP-like"/>
    <property type="match status" value="1"/>
</dbReference>
<evidence type="ECO:0000313" key="3">
    <source>
        <dbReference type="Proteomes" id="UP000515123"/>
    </source>
</evidence>
<reference evidence="4 5" key="2">
    <citation type="submission" date="2025-04" db="UniProtKB">
        <authorList>
            <consortium name="RefSeq"/>
        </authorList>
    </citation>
    <scope>IDENTIFICATION</scope>
    <source>
        <tissue evidence="4 5">Leaf</tissue>
    </source>
</reference>
<dbReference type="RefSeq" id="XP_020112523.1">
    <property type="nucleotide sequence ID" value="XM_020256934.1"/>
</dbReference>
<dbReference type="Proteomes" id="UP000515123">
    <property type="component" value="Linkage group 22"/>
</dbReference>
<dbReference type="PROSITE" id="PS50059">
    <property type="entry name" value="FKBP_PPIASE"/>
    <property type="match status" value="1"/>
</dbReference>
<protein>
    <recommendedName>
        <fullName evidence="1">peptidylprolyl isomerase</fullName>
        <ecNumber evidence="1">5.2.1.8</ecNumber>
    </recommendedName>
</protein>
<evidence type="ECO:0000256" key="1">
    <source>
        <dbReference type="PROSITE-ProRule" id="PRU00277"/>
    </source>
</evidence>
<accession>A0A6P5GXF4</accession>
<feature type="domain" description="PPIase FKBP-type" evidence="2">
    <location>
        <begin position="54"/>
        <end position="125"/>
    </location>
</feature>
<keyword evidence="1" id="KW-0413">Isomerase</keyword>
<dbReference type="RefSeq" id="XP_020112526.1">
    <property type="nucleotide sequence ID" value="XM_020256937.1"/>
</dbReference>
<sequence length="153" mass="17135">MIATIELPPVFIPNYNAPFLECEMIAIIERGPTFLATMKSSLAPIMKRTTELLGIEGTVHYTRTLIDGTKFNSTRNHGTPSKFKLGQELDDWLCVAYRSATSHIYSIYGLKMSHELWGQPRADKRSAHTTAKRESASIQSLENPRLMANSSFG</sequence>
<evidence type="ECO:0000259" key="2">
    <source>
        <dbReference type="PROSITE" id="PS50059"/>
    </source>
</evidence>
<keyword evidence="1" id="KW-0697">Rotamase</keyword>
<dbReference type="InterPro" id="IPR001179">
    <property type="entry name" value="PPIase_FKBP_dom"/>
</dbReference>
<dbReference type="OrthoDB" id="1742236at2759"/>
<evidence type="ECO:0000313" key="6">
    <source>
        <dbReference type="RefSeq" id="XP_020112526.1"/>
    </source>
</evidence>
<gene>
    <name evidence="4 5 6" type="primary">LOC109727063</name>
</gene>
<dbReference type="InterPro" id="IPR046357">
    <property type="entry name" value="PPIase_dom_sf"/>
</dbReference>
<dbReference type="GO" id="GO:0003755">
    <property type="term" value="F:peptidyl-prolyl cis-trans isomerase activity"/>
    <property type="evidence" value="ECO:0007669"/>
    <property type="project" value="UniProtKB-KW"/>
</dbReference>
<evidence type="ECO:0000313" key="5">
    <source>
        <dbReference type="RefSeq" id="XP_020112524.1"/>
    </source>
</evidence>
<dbReference type="Gene3D" id="3.10.50.40">
    <property type="match status" value="1"/>
</dbReference>
<reference evidence="3" key="1">
    <citation type="journal article" date="2015" name="Nat. Genet.">
        <title>The pineapple genome and the evolution of CAM photosynthesis.</title>
        <authorList>
            <person name="Ming R."/>
            <person name="VanBuren R."/>
            <person name="Wai C.M."/>
            <person name="Tang H."/>
            <person name="Schatz M.C."/>
            <person name="Bowers J.E."/>
            <person name="Lyons E."/>
            <person name="Wang M.L."/>
            <person name="Chen J."/>
            <person name="Biggers E."/>
            <person name="Zhang J."/>
            <person name="Huang L."/>
            <person name="Zhang L."/>
            <person name="Miao W."/>
            <person name="Zhang J."/>
            <person name="Ye Z."/>
            <person name="Miao C."/>
            <person name="Lin Z."/>
            <person name="Wang H."/>
            <person name="Zhou H."/>
            <person name="Yim W.C."/>
            <person name="Priest H.D."/>
            <person name="Zheng C."/>
            <person name="Woodhouse M."/>
            <person name="Edger P.P."/>
            <person name="Guyot R."/>
            <person name="Guo H.B."/>
            <person name="Guo H."/>
            <person name="Zheng G."/>
            <person name="Singh R."/>
            <person name="Sharma A."/>
            <person name="Min X."/>
            <person name="Zheng Y."/>
            <person name="Lee H."/>
            <person name="Gurtowski J."/>
            <person name="Sedlazeck F.J."/>
            <person name="Harkess A."/>
            <person name="McKain M.R."/>
            <person name="Liao Z."/>
            <person name="Fang J."/>
            <person name="Liu J."/>
            <person name="Zhang X."/>
            <person name="Zhang Q."/>
            <person name="Hu W."/>
            <person name="Qin Y."/>
            <person name="Wang K."/>
            <person name="Chen L.Y."/>
            <person name="Shirley N."/>
            <person name="Lin Y.R."/>
            <person name="Liu L.Y."/>
            <person name="Hernandez A.G."/>
            <person name="Wright C.L."/>
            <person name="Bulone V."/>
            <person name="Tuskan G.A."/>
            <person name="Heath K."/>
            <person name="Zee F."/>
            <person name="Moore P.H."/>
            <person name="Sunkar R."/>
            <person name="Leebens-Mack J.H."/>
            <person name="Mockler T."/>
            <person name="Bennetzen J.L."/>
            <person name="Freeling M."/>
            <person name="Sankoff D."/>
            <person name="Paterson A.H."/>
            <person name="Zhu X."/>
            <person name="Yang X."/>
            <person name="Smith J.A."/>
            <person name="Cushman J.C."/>
            <person name="Paull R.E."/>
            <person name="Yu Q."/>
        </authorList>
    </citation>
    <scope>NUCLEOTIDE SEQUENCE [LARGE SCALE GENOMIC DNA]</scope>
    <source>
        <strain evidence="3">cv. F153</strain>
    </source>
</reference>
<organism evidence="5">
    <name type="scientific">Ananas comosus</name>
    <name type="common">Pineapple</name>
    <name type="synonym">Ananas ananas</name>
    <dbReference type="NCBI Taxonomy" id="4615"/>
    <lineage>
        <taxon>Eukaryota</taxon>
        <taxon>Viridiplantae</taxon>
        <taxon>Streptophyta</taxon>
        <taxon>Embryophyta</taxon>
        <taxon>Tracheophyta</taxon>
        <taxon>Spermatophyta</taxon>
        <taxon>Magnoliopsida</taxon>
        <taxon>Liliopsida</taxon>
        <taxon>Poales</taxon>
        <taxon>Bromeliaceae</taxon>
        <taxon>Bromelioideae</taxon>
        <taxon>Ananas</taxon>
    </lineage>
</organism>
<dbReference type="RefSeq" id="XP_020112524.1">
    <property type="nucleotide sequence ID" value="XM_020256935.1"/>
</dbReference>
<dbReference type="GeneID" id="109727063"/>
<proteinExistence type="predicted"/>
<dbReference type="AlphaFoldDB" id="A0A6P5GXF4"/>
<name>A0A6P5GXF4_ANACO</name>